<dbReference type="GO" id="GO:0016192">
    <property type="term" value="P:vesicle-mediated transport"/>
    <property type="evidence" value="ECO:0007669"/>
    <property type="project" value="UniProtKB-KW"/>
</dbReference>
<keyword evidence="3" id="KW-0813">Transport</keyword>
<dbReference type="PANTHER" id="PTHR13768">
    <property type="entry name" value="SOLUBLE NSF ATTACHMENT PROTEIN SNAP"/>
    <property type="match status" value="1"/>
</dbReference>
<comment type="caution">
    <text evidence="9">The sequence shown here is derived from an EMBL/GenBank/DDBJ whole genome shotgun (WGS) entry which is preliminary data.</text>
</comment>
<comment type="similarity">
    <text evidence="2">Belongs to the SNAP family.</text>
</comment>
<dbReference type="GO" id="GO:0016020">
    <property type="term" value="C:membrane"/>
    <property type="evidence" value="ECO:0007669"/>
    <property type="project" value="UniProtKB-SubCell"/>
</dbReference>
<dbReference type="InterPro" id="IPR011990">
    <property type="entry name" value="TPR-like_helical_dom_sf"/>
</dbReference>
<keyword evidence="5" id="KW-0653">Protein transport</keyword>
<reference evidence="9 10" key="1">
    <citation type="submission" date="2024-02" db="EMBL/GenBank/DDBJ databases">
        <authorList>
            <person name="Vignale AGUSTIN F."/>
            <person name="Sosa J E."/>
            <person name="Modenutti C."/>
        </authorList>
    </citation>
    <scope>NUCLEOTIDE SEQUENCE [LARGE SCALE GENOMIC DNA]</scope>
</reference>
<evidence type="ECO:0000256" key="2">
    <source>
        <dbReference type="ARBA" id="ARBA00010050"/>
    </source>
</evidence>
<evidence type="ECO:0000256" key="5">
    <source>
        <dbReference type="ARBA" id="ARBA00022927"/>
    </source>
</evidence>
<dbReference type="InterPro" id="IPR000744">
    <property type="entry name" value="NSF_attach"/>
</dbReference>
<name>A0ABC8TDL2_9AQUA</name>
<dbReference type="AlphaFoldDB" id="A0ABC8TDL2"/>
<dbReference type="Gene3D" id="1.25.40.10">
    <property type="entry name" value="Tetratricopeptide repeat domain"/>
    <property type="match status" value="1"/>
</dbReference>
<dbReference type="PANTHER" id="PTHR13768:SF2">
    <property type="entry name" value="GAMMA-SOLUBLE NSF ATTACHMENT PROTEIN"/>
    <property type="match status" value="1"/>
</dbReference>
<evidence type="ECO:0000256" key="8">
    <source>
        <dbReference type="ARBA" id="ARBA00042485"/>
    </source>
</evidence>
<dbReference type="Proteomes" id="UP001642360">
    <property type="component" value="Unassembled WGS sequence"/>
</dbReference>
<organism evidence="9 10">
    <name type="scientific">Ilex paraguariensis</name>
    <name type="common">yerba mate</name>
    <dbReference type="NCBI Taxonomy" id="185542"/>
    <lineage>
        <taxon>Eukaryota</taxon>
        <taxon>Viridiplantae</taxon>
        <taxon>Streptophyta</taxon>
        <taxon>Embryophyta</taxon>
        <taxon>Tracheophyta</taxon>
        <taxon>Spermatophyta</taxon>
        <taxon>Magnoliopsida</taxon>
        <taxon>eudicotyledons</taxon>
        <taxon>Gunneridae</taxon>
        <taxon>Pentapetalae</taxon>
        <taxon>asterids</taxon>
        <taxon>campanulids</taxon>
        <taxon>Aquifoliales</taxon>
        <taxon>Aquifoliaceae</taxon>
        <taxon>Ilex</taxon>
    </lineage>
</organism>
<sequence>MSWSTTTAGRSWILLYNRRTKLSLTRWSADWKSATGLYEQAANAFRLAKKYEKAKTAFEKASKGQEMLSSPWDAAKHMESAASLAKDLGKWNEVADFYRRASELYTECGRPQPASDALAKGARALEEAAPEEAIQLYTDACDILEDDGKEQMAFDLYRAATSVYIKLEK</sequence>
<keyword evidence="10" id="KW-1185">Reference proteome</keyword>
<dbReference type="EMBL" id="CAUOFW020004835">
    <property type="protein sequence ID" value="CAK9167439.1"/>
    <property type="molecule type" value="Genomic_DNA"/>
</dbReference>
<dbReference type="GO" id="GO:0015031">
    <property type="term" value="P:protein transport"/>
    <property type="evidence" value="ECO:0007669"/>
    <property type="project" value="UniProtKB-KW"/>
</dbReference>
<proteinExistence type="inferred from homology"/>
<dbReference type="Pfam" id="PF14938">
    <property type="entry name" value="SNAP"/>
    <property type="match status" value="1"/>
</dbReference>
<protein>
    <recommendedName>
        <fullName evidence="7">Gamma-soluble NSF attachment protein</fullName>
    </recommendedName>
    <alternativeName>
        <fullName evidence="8">N-ethylmaleimide-sensitive factor attachment protein gamma</fullName>
    </alternativeName>
</protein>
<evidence type="ECO:0000313" key="9">
    <source>
        <dbReference type="EMBL" id="CAK9167439.1"/>
    </source>
</evidence>
<gene>
    <name evidence="9" type="ORF">ILEXP_LOCUS36712</name>
</gene>
<evidence type="ECO:0000256" key="3">
    <source>
        <dbReference type="ARBA" id="ARBA00022448"/>
    </source>
</evidence>
<evidence type="ECO:0000256" key="4">
    <source>
        <dbReference type="ARBA" id="ARBA00022892"/>
    </source>
</evidence>
<evidence type="ECO:0000256" key="1">
    <source>
        <dbReference type="ARBA" id="ARBA00004170"/>
    </source>
</evidence>
<evidence type="ECO:0000256" key="7">
    <source>
        <dbReference type="ARBA" id="ARBA00040047"/>
    </source>
</evidence>
<comment type="subcellular location">
    <subcellularLocation>
        <location evidence="1">Membrane</location>
        <topology evidence="1">Peripheral membrane protein</topology>
    </subcellularLocation>
</comment>
<dbReference type="SUPFAM" id="SSF48452">
    <property type="entry name" value="TPR-like"/>
    <property type="match status" value="1"/>
</dbReference>
<evidence type="ECO:0000256" key="6">
    <source>
        <dbReference type="ARBA" id="ARBA00023136"/>
    </source>
</evidence>
<keyword evidence="4" id="KW-0931">ER-Golgi transport</keyword>
<accession>A0ABC8TDL2</accession>
<evidence type="ECO:0000313" key="10">
    <source>
        <dbReference type="Proteomes" id="UP001642360"/>
    </source>
</evidence>
<keyword evidence="6" id="KW-0472">Membrane</keyword>